<accession>A0A644X9K9</accession>
<dbReference type="CDD" id="cd00093">
    <property type="entry name" value="HTH_XRE"/>
    <property type="match status" value="1"/>
</dbReference>
<dbReference type="SMART" id="SM00530">
    <property type="entry name" value="HTH_XRE"/>
    <property type="match status" value="1"/>
</dbReference>
<evidence type="ECO:0000259" key="1">
    <source>
        <dbReference type="PROSITE" id="PS50943"/>
    </source>
</evidence>
<dbReference type="InterPro" id="IPR001387">
    <property type="entry name" value="Cro/C1-type_HTH"/>
</dbReference>
<dbReference type="PROSITE" id="PS50943">
    <property type="entry name" value="HTH_CROC1"/>
    <property type="match status" value="1"/>
</dbReference>
<dbReference type="Pfam" id="PF01381">
    <property type="entry name" value="HTH_3"/>
    <property type="match status" value="1"/>
</dbReference>
<dbReference type="Gene3D" id="1.10.260.40">
    <property type="entry name" value="lambda repressor-like DNA-binding domains"/>
    <property type="match status" value="1"/>
</dbReference>
<feature type="domain" description="HTH cro/C1-type" evidence="1">
    <location>
        <begin position="11"/>
        <end position="58"/>
    </location>
</feature>
<dbReference type="EMBL" id="VSSQ01001995">
    <property type="protein sequence ID" value="MPM12597.1"/>
    <property type="molecule type" value="Genomic_DNA"/>
</dbReference>
<name>A0A644X9K9_9ZZZZ</name>
<dbReference type="AlphaFoldDB" id="A0A644X9K9"/>
<dbReference type="GO" id="GO:0003677">
    <property type="term" value="F:DNA binding"/>
    <property type="evidence" value="ECO:0007669"/>
    <property type="project" value="InterPro"/>
</dbReference>
<sequence>MKKEFSLNEKLKEFRESLKLSQTEFANAIGVSQGIISRVESGERNVGLKILRKIENAFPEYNHNSPFFADSWTPVDKFDLAKYAAEHIDILVVLDYREYDRPRRIEKASVHYTSEQRAYGGPNSLTGSGFLTGYYFSIPSIVAPGIVTHCRPLPKLPKE</sequence>
<protein>
    <recommendedName>
        <fullName evidence="1">HTH cro/C1-type domain-containing protein</fullName>
    </recommendedName>
</protein>
<dbReference type="InterPro" id="IPR010982">
    <property type="entry name" value="Lambda_DNA-bd_dom_sf"/>
</dbReference>
<evidence type="ECO:0000313" key="2">
    <source>
        <dbReference type="EMBL" id="MPM12597.1"/>
    </source>
</evidence>
<proteinExistence type="predicted"/>
<dbReference type="SUPFAM" id="SSF47413">
    <property type="entry name" value="lambda repressor-like DNA-binding domains"/>
    <property type="match status" value="1"/>
</dbReference>
<gene>
    <name evidence="2" type="ORF">SDC9_58951</name>
</gene>
<reference evidence="2" key="1">
    <citation type="submission" date="2019-08" db="EMBL/GenBank/DDBJ databases">
        <authorList>
            <person name="Kucharzyk K."/>
            <person name="Murdoch R.W."/>
            <person name="Higgins S."/>
            <person name="Loffler F."/>
        </authorList>
    </citation>
    <scope>NUCLEOTIDE SEQUENCE</scope>
</reference>
<comment type="caution">
    <text evidence="2">The sequence shown here is derived from an EMBL/GenBank/DDBJ whole genome shotgun (WGS) entry which is preliminary data.</text>
</comment>
<organism evidence="2">
    <name type="scientific">bioreactor metagenome</name>
    <dbReference type="NCBI Taxonomy" id="1076179"/>
    <lineage>
        <taxon>unclassified sequences</taxon>
        <taxon>metagenomes</taxon>
        <taxon>ecological metagenomes</taxon>
    </lineage>
</organism>